<evidence type="ECO:0000313" key="2">
    <source>
        <dbReference type="EMBL" id="PTX63578.1"/>
    </source>
</evidence>
<comment type="caution">
    <text evidence="2">The sequence shown here is derived from an EMBL/GenBank/DDBJ whole genome shotgun (WGS) entry which is preliminary data.</text>
</comment>
<organism evidence="2 3">
    <name type="scientific">Kordia periserrulae</name>
    <dbReference type="NCBI Taxonomy" id="701523"/>
    <lineage>
        <taxon>Bacteria</taxon>
        <taxon>Pseudomonadati</taxon>
        <taxon>Bacteroidota</taxon>
        <taxon>Flavobacteriia</taxon>
        <taxon>Flavobacteriales</taxon>
        <taxon>Flavobacteriaceae</taxon>
        <taxon>Kordia</taxon>
    </lineage>
</organism>
<dbReference type="AlphaFoldDB" id="A0A2T6C5H0"/>
<keyword evidence="1" id="KW-1133">Transmembrane helix</keyword>
<protein>
    <submittedName>
        <fullName evidence="2">Uncharacterized protein</fullName>
    </submittedName>
</protein>
<keyword evidence="1" id="KW-0812">Transmembrane</keyword>
<evidence type="ECO:0000313" key="3">
    <source>
        <dbReference type="Proteomes" id="UP000244090"/>
    </source>
</evidence>
<feature type="transmembrane region" description="Helical" evidence="1">
    <location>
        <begin position="98"/>
        <end position="118"/>
    </location>
</feature>
<dbReference type="EMBL" id="QBKT01000001">
    <property type="protein sequence ID" value="PTX63578.1"/>
    <property type="molecule type" value="Genomic_DNA"/>
</dbReference>
<name>A0A2T6C5H0_9FLAO</name>
<dbReference type="Proteomes" id="UP000244090">
    <property type="component" value="Unassembled WGS sequence"/>
</dbReference>
<accession>A0A2T6C5H0</accession>
<keyword evidence="3" id="KW-1185">Reference proteome</keyword>
<proteinExistence type="predicted"/>
<feature type="transmembrane region" description="Helical" evidence="1">
    <location>
        <begin position="12"/>
        <end position="30"/>
    </location>
</feature>
<dbReference type="RefSeq" id="WP_146169688.1">
    <property type="nucleotide sequence ID" value="NZ_QBKT01000001.1"/>
</dbReference>
<reference evidence="2 3" key="1">
    <citation type="submission" date="2018-04" db="EMBL/GenBank/DDBJ databases">
        <title>Genomic Encyclopedia of Archaeal and Bacterial Type Strains, Phase II (KMG-II): from individual species to whole genera.</title>
        <authorList>
            <person name="Goeker M."/>
        </authorList>
    </citation>
    <scope>NUCLEOTIDE SEQUENCE [LARGE SCALE GENOMIC DNA]</scope>
    <source>
        <strain evidence="2 3">DSM 25731</strain>
    </source>
</reference>
<keyword evidence="1" id="KW-0472">Membrane</keyword>
<evidence type="ECO:0000256" key="1">
    <source>
        <dbReference type="SAM" id="Phobius"/>
    </source>
</evidence>
<dbReference type="OrthoDB" id="1453201at2"/>
<gene>
    <name evidence="2" type="ORF">C8N46_101179</name>
</gene>
<sequence length="120" mass="13185">MKCIQITNKLIIMMMAFFFCIQSCTIYRNASATLDEAVASERKVKVHLQSGVKKKYKKVIKSGETYYGIVWKDTLQIDQSEIVRIQLKNPTLSTIGTVFGAGIGALGLLVGIVALALVSI</sequence>